<gene>
    <name evidence="1" type="ORF">J2S57_005109</name>
</gene>
<organism evidence="1 2">
    <name type="scientific">Kineosporia succinea</name>
    <dbReference type="NCBI Taxonomy" id="84632"/>
    <lineage>
        <taxon>Bacteria</taxon>
        <taxon>Bacillati</taxon>
        <taxon>Actinomycetota</taxon>
        <taxon>Actinomycetes</taxon>
        <taxon>Kineosporiales</taxon>
        <taxon>Kineosporiaceae</taxon>
        <taxon>Kineosporia</taxon>
    </lineage>
</organism>
<accession>A0ABT9P9I6</accession>
<evidence type="ECO:0000313" key="2">
    <source>
        <dbReference type="Proteomes" id="UP001235712"/>
    </source>
</evidence>
<evidence type="ECO:0000313" key="1">
    <source>
        <dbReference type="EMBL" id="MDP9829360.1"/>
    </source>
</evidence>
<comment type="caution">
    <text evidence="1">The sequence shown here is derived from an EMBL/GenBank/DDBJ whole genome shotgun (WGS) entry which is preliminary data.</text>
</comment>
<name>A0ABT9P9I6_9ACTN</name>
<proteinExistence type="predicted"/>
<keyword evidence="2" id="KW-1185">Reference proteome</keyword>
<dbReference type="RefSeq" id="WP_307247477.1">
    <property type="nucleotide sequence ID" value="NZ_JAUSQZ010000001.1"/>
</dbReference>
<dbReference type="Proteomes" id="UP001235712">
    <property type="component" value="Unassembled WGS sequence"/>
</dbReference>
<sequence length="218" mass="23267">MAWFNTSGRYLPEIMAAVNAESGGRMSSPICGNESEPSPDGEVYVCTRAPQHKAWRHIAVGAGVVAAWPRDHEPVLADVGEAAVATPPAIPDQPAEGAIFAEVCVIAEHVCVPVAGCNCDHDPEMGMGHQAHCGWEPVAMLSEVPKLLAERDRARATAASLEARWEGFRRLLLGMWGDASDAADSSGGAEHRYRKLALSDALDAMREYPHGDEGSDRG</sequence>
<protein>
    <submittedName>
        <fullName evidence="1">Uncharacterized protein</fullName>
    </submittedName>
</protein>
<dbReference type="EMBL" id="JAUSQZ010000001">
    <property type="protein sequence ID" value="MDP9829360.1"/>
    <property type="molecule type" value="Genomic_DNA"/>
</dbReference>
<reference evidence="1 2" key="1">
    <citation type="submission" date="2023-07" db="EMBL/GenBank/DDBJ databases">
        <title>Sequencing the genomes of 1000 actinobacteria strains.</title>
        <authorList>
            <person name="Klenk H.-P."/>
        </authorList>
    </citation>
    <scope>NUCLEOTIDE SEQUENCE [LARGE SCALE GENOMIC DNA]</scope>
    <source>
        <strain evidence="1 2">DSM 44388</strain>
    </source>
</reference>